<accession>A0ABP0P0K9</accession>
<feature type="compositionally biased region" description="Acidic residues" evidence="1">
    <location>
        <begin position="337"/>
        <end position="348"/>
    </location>
</feature>
<reference evidence="2 3" key="1">
    <citation type="submission" date="2024-02" db="EMBL/GenBank/DDBJ databases">
        <authorList>
            <person name="Chen Y."/>
            <person name="Shah S."/>
            <person name="Dougan E. K."/>
            <person name="Thang M."/>
            <person name="Chan C."/>
        </authorList>
    </citation>
    <scope>NUCLEOTIDE SEQUENCE [LARGE SCALE GENOMIC DNA]</scope>
</reference>
<feature type="region of interest" description="Disordered" evidence="1">
    <location>
        <begin position="289"/>
        <end position="377"/>
    </location>
</feature>
<feature type="compositionally biased region" description="Basic residues" evidence="1">
    <location>
        <begin position="355"/>
        <end position="377"/>
    </location>
</feature>
<evidence type="ECO:0000256" key="1">
    <source>
        <dbReference type="SAM" id="MobiDB-lite"/>
    </source>
</evidence>
<feature type="region of interest" description="Disordered" evidence="1">
    <location>
        <begin position="215"/>
        <end position="274"/>
    </location>
</feature>
<proteinExistence type="predicted"/>
<feature type="compositionally biased region" description="Basic and acidic residues" evidence="1">
    <location>
        <begin position="217"/>
        <end position="244"/>
    </location>
</feature>
<evidence type="ECO:0000313" key="2">
    <source>
        <dbReference type="EMBL" id="CAK9068319.1"/>
    </source>
</evidence>
<keyword evidence="3" id="KW-1185">Reference proteome</keyword>
<dbReference type="EMBL" id="CAXAMM010031557">
    <property type="protein sequence ID" value="CAK9068319.1"/>
    <property type="molecule type" value="Genomic_DNA"/>
</dbReference>
<evidence type="ECO:0000313" key="3">
    <source>
        <dbReference type="Proteomes" id="UP001642464"/>
    </source>
</evidence>
<dbReference type="Proteomes" id="UP001642464">
    <property type="component" value="Unassembled WGS sequence"/>
</dbReference>
<feature type="compositionally biased region" description="Basic and acidic residues" evidence="1">
    <location>
        <begin position="264"/>
        <end position="273"/>
    </location>
</feature>
<protein>
    <submittedName>
        <fullName evidence="2">Uncharacterized protein</fullName>
    </submittedName>
</protein>
<organism evidence="2 3">
    <name type="scientific">Durusdinium trenchii</name>
    <dbReference type="NCBI Taxonomy" id="1381693"/>
    <lineage>
        <taxon>Eukaryota</taxon>
        <taxon>Sar</taxon>
        <taxon>Alveolata</taxon>
        <taxon>Dinophyceae</taxon>
        <taxon>Suessiales</taxon>
        <taxon>Symbiodiniaceae</taxon>
        <taxon>Durusdinium</taxon>
    </lineage>
</organism>
<comment type="caution">
    <text evidence="2">The sequence shown here is derived from an EMBL/GenBank/DDBJ whole genome shotgun (WGS) entry which is preliminary data.</text>
</comment>
<gene>
    <name evidence="2" type="ORF">SCF082_LOCUS34426</name>
</gene>
<sequence>MLLRSCLRQEVLLVTHELDTKQHPHAVSCWEMIANTWPDAKLPQREIEGAPWTFLLSSASFAAGNLSAVNHFTPLWIATMLSPDERAQIQQETQAEIDTLRSLLESQSRRALKPSRWSFVESMKESLEKSMRFQRIQTWLEPSGYMASDVPADGNCAVWALMALQTGNPFLSTGEEAFQNAMQSVRDQLSQFWLEVSTDPDWQSLFFNLVAPEDNEEHAPTDGQGEHDVRETVPNAVKREDFQTPKKRKKSQLPVFVDLTTPPRKTDGEDQRAKVTTVGAQVGAMDLSRRSGPIEIPPSMPGLAKAEPGKGRAQRKKLKAMVEETLPVEEPRAEPPVQEEEACEDDRDAQEKKTSTKSKKEKRKRRRTCKTKKKTHSERKLAAVKAYLASIEVTWSFSQKYHRRIGLGQAFECKQFRRLQESLASLQEPSCTTCLAMLKGRGFNMDVLRAHLEHSVDENYPESPAITQLKVLNPDLGAFLDGLPAQESSSIPLSSPDGNQDPEALENLQLVPLSAEDPAAAHEPPEEAEECPYLEKMPENSFDKRFPVRCLVCKSVAQPEGKVFECHAARKKVVDHFVRQHCKGSTHIAAVARYVQELSSESESAAPIQSDQPAVCEGQNLTGSDQQSSLYSAELLLWARFTNLSKTFSKHKYVLNVKEQTLQVFHEDCERVTYRKNPHDKVVCQKCQHASLTAAAVKSALRFALKWWAAKILRARLFQSDEQVALLTKEFKDSALYRLQVKRGQEMLDQNTLALQKWVRMSWMKVSKESITPELQQFMEINVKPCLSINVHECAGSELRELSNAWTAQLASSNLTELGKVHCRIMKSISTGSLAGHPAAMGILLRCIELNDRQSRGITHLKGGKKMTETEQELINEAGVLLAANGASPSLLKELGFCARGILKTHASLDTLLQQSLPCPALSILFDGVASQNLNIVDGLIPRCHGNLSRRRFVLCFDATYLQPMNSSVNLHKSRGLVGAPFCMGDLQSERPGSFQKIDLEVGCEFKEKAKANRMLEFLMWDPSSSCRDGWSILSLPLAVKWLNSSDAGSSWEIFRMMDELMAHAHDRVRVFLFDGEAANQVVRSVVHGELDAIFRRKIKDFKFFSRLTWQECPCAQELPRFPIKLCQVDRAEYIHAMPGSAHALKNSAAQICSPRKVVFFGSFMTDCSGGLAFDLPLPAFSRRDPMSDRLCSLLSNPMFLAEDRVRIERHFGQLRSQFPSGEMTARSYWLALARIMRKRARMKVCARKALASALLLVSRCSGMDQRQLEALYKSQSDADFFNEPDAEAHGEADLLEHAYLEMEVEESAGSEQKDMQNILDQMQQVAATELEEDHPEGDGELVEPAVDLDAHLPDGPELVDLTASDSAQKSSRDFKSYPKTLSEALCHENWWSGLWQLSIVLRCGKYGLDSQFLADGDLEVPVQCLSTFRATILEVTDQDAKQLSPSRDTWLYGIDNLMAILDVNSELTKVNEGIIILTQESMEALVKIQSEIAPALPASKKKSRKQPGFKVIKSKLKTAANSYQLRKTKTTAAVDENGMPPASQIRRSVQGRKVIQDIVSKAAELEALHFTSNPTFNKSTMTCCIKNMSDFNFTSFLDRVPAMFQYKFFKERNQERYGILVYQDLSVLLGQLRRQKPERKAFLQLVKDTYACKMPTVRTDPENPS</sequence>
<name>A0ABP0P0K9_9DINO</name>